<dbReference type="SMART" id="SM00829">
    <property type="entry name" value="PKS_ER"/>
    <property type="match status" value="1"/>
</dbReference>
<dbReference type="Pfam" id="PF08240">
    <property type="entry name" value="ADH_N"/>
    <property type="match status" value="1"/>
</dbReference>
<accession>A0A3S0ZFQ6</accession>
<proteinExistence type="inferred from homology"/>
<evidence type="ECO:0000313" key="7">
    <source>
        <dbReference type="Proteomes" id="UP000271974"/>
    </source>
</evidence>
<dbReference type="PROSITE" id="PS00059">
    <property type="entry name" value="ADH_ZINC"/>
    <property type="match status" value="1"/>
</dbReference>
<keyword evidence="2 4" id="KW-0862">Zinc</keyword>
<dbReference type="GO" id="GO:0008270">
    <property type="term" value="F:zinc ion binding"/>
    <property type="evidence" value="ECO:0007669"/>
    <property type="project" value="InterPro"/>
</dbReference>
<dbReference type="PANTHER" id="PTHR43401:SF2">
    <property type="entry name" value="L-THREONINE 3-DEHYDROGENASE"/>
    <property type="match status" value="1"/>
</dbReference>
<evidence type="ECO:0000256" key="3">
    <source>
        <dbReference type="ARBA" id="ARBA00023002"/>
    </source>
</evidence>
<dbReference type="AlphaFoldDB" id="A0A3S0ZFQ6"/>
<protein>
    <recommendedName>
        <fullName evidence="5">Enoyl reductase (ER) domain-containing protein</fullName>
    </recommendedName>
</protein>
<dbReference type="Proteomes" id="UP000271974">
    <property type="component" value="Unassembled WGS sequence"/>
</dbReference>
<dbReference type="OrthoDB" id="1879366at2759"/>
<dbReference type="EMBL" id="RQTK01000653">
    <property type="protein sequence ID" value="RUS76558.1"/>
    <property type="molecule type" value="Genomic_DNA"/>
</dbReference>
<keyword evidence="7" id="KW-1185">Reference proteome</keyword>
<dbReference type="GO" id="GO:0016491">
    <property type="term" value="F:oxidoreductase activity"/>
    <property type="evidence" value="ECO:0007669"/>
    <property type="project" value="UniProtKB-KW"/>
</dbReference>
<dbReference type="InterPro" id="IPR036291">
    <property type="entry name" value="NAD(P)-bd_dom_sf"/>
</dbReference>
<organism evidence="6 7">
    <name type="scientific">Elysia chlorotica</name>
    <name type="common">Eastern emerald elysia</name>
    <name type="synonym">Sea slug</name>
    <dbReference type="NCBI Taxonomy" id="188477"/>
    <lineage>
        <taxon>Eukaryota</taxon>
        <taxon>Metazoa</taxon>
        <taxon>Spiralia</taxon>
        <taxon>Lophotrochozoa</taxon>
        <taxon>Mollusca</taxon>
        <taxon>Gastropoda</taxon>
        <taxon>Heterobranchia</taxon>
        <taxon>Euthyneura</taxon>
        <taxon>Panpulmonata</taxon>
        <taxon>Sacoglossa</taxon>
        <taxon>Placobranchoidea</taxon>
        <taxon>Plakobranchidae</taxon>
        <taxon>Elysia</taxon>
    </lineage>
</organism>
<dbReference type="Gene3D" id="3.40.50.720">
    <property type="entry name" value="NAD(P)-binding Rossmann-like Domain"/>
    <property type="match status" value="1"/>
</dbReference>
<sequence length="361" mass="38761">MQEKKMASVDIPATMKALVKKEEGESYSYVTVPVEEPGQGEVLIKVDCVSICGSDIALYKWDNVARLIATVPFIPGHECAGTVVKCGPGADIPVGTKVGVENHFFCGDCFQCRYEDGAICSNMGQYGHGKQTQQGGCSEYSVVPAKYLYALTRDLDAEQIAMLEPLGVAHNAIEKLGVKGKEVLVIGCGPVGLMAQASAKALGAKKVLGVDIEDKKLKLATQLGADIVINSMSQDLKEFVMKHTSGVGMDCVCECSGASSMVNSSFSLLRKGGHIGLVGLPKQPLHVENVLQDVVFKALTLKTVHGRLIFHTWRETEVLVAEGKIDVKAIISHRFPMSQFEEAFKVLMSGQACKIVLDPTA</sequence>
<name>A0A3S0ZFQ6_ELYCH</name>
<dbReference type="InterPro" id="IPR011032">
    <property type="entry name" value="GroES-like_sf"/>
</dbReference>
<evidence type="ECO:0000313" key="6">
    <source>
        <dbReference type="EMBL" id="RUS76558.1"/>
    </source>
</evidence>
<evidence type="ECO:0000256" key="1">
    <source>
        <dbReference type="ARBA" id="ARBA00022723"/>
    </source>
</evidence>
<gene>
    <name evidence="6" type="ORF">EGW08_015690</name>
</gene>
<comment type="similarity">
    <text evidence="4">Belongs to the zinc-containing alcohol dehydrogenase family.</text>
</comment>
<comment type="cofactor">
    <cofactor evidence="4">
        <name>Zn(2+)</name>
        <dbReference type="ChEBI" id="CHEBI:29105"/>
    </cofactor>
</comment>
<evidence type="ECO:0000256" key="4">
    <source>
        <dbReference type="RuleBase" id="RU361277"/>
    </source>
</evidence>
<reference evidence="6 7" key="1">
    <citation type="submission" date="2019-01" db="EMBL/GenBank/DDBJ databases">
        <title>A draft genome assembly of the solar-powered sea slug Elysia chlorotica.</title>
        <authorList>
            <person name="Cai H."/>
            <person name="Li Q."/>
            <person name="Fang X."/>
            <person name="Li J."/>
            <person name="Curtis N.E."/>
            <person name="Altenburger A."/>
            <person name="Shibata T."/>
            <person name="Feng M."/>
            <person name="Maeda T."/>
            <person name="Schwartz J.A."/>
            <person name="Shigenobu S."/>
            <person name="Lundholm N."/>
            <person name="Nishiyama T."/>
            <person name="Yang H."/>
            <person name="Hasebe M."/>
            <person name="Li S."/>
            <person name="Pierce S.K."/>
            <person name="Wang J."/>
        </authorList>
    </citation>
    <scope>NUCLEOTIDE SEQUENCE [LARGE SCALE GENOMIC DNA]</scope>
    <source>
        <strain evidence="6">EC2010</strain>
        <tissue evidence="6">Whole organism of an adult</tissue>
    </source>
</reference>
<dbReference type="InterPro" id="IPR013149">
    <property type="entry name" value="ADH-like_C"/>
</dbReference>
<dbReference type="STRING" id="188477.A0A3S0ZFQ6"/>
<dbReference type="InterPro" id="IPR013154">
    <property type="entry name" value="ADH-like_N"/>
</dbReference>
<dbReference type="Pfam" id="PF00107">
    <property type="entry name" value="ADH_zinc_N"/>
    <property type="match status" value="1"/>
</dbReference>
<evidence type="ECO:0000259" key="5">
    <source>
        <dbReference type="SMART" id="SM00829"/>
    </source>
</evidence>
<dbReference type="PANTHER" id="PTHR43401">
    <property type="entry name" value="L-THREONINE 3-DEHYDROGENASE"/>
    <property type="match status" value="1"/>
</dbReference>
<keyword evidence="1 4" id="KW-0479">Metal-binding</keyword>
<dbReference type="InterPro" id="IPR002328">
    <property type="entry name" value="ADH_Zn_CS"/>
</dbReference>
<dbReference type="InterPro" id="IPR050129">
    <property type="entry name" value="Zn_alcohol_dh"/>
</dbReference>
<keyword evidence="3" id="KW-0560">Oxidoreductase</keyword>
<comment type="caution">
    <text evidence="6">The sequence shown here is derived from an EMBL/GenBank/DDBJ whole genome shotgun (WGS) entry which is preliminary data.</text>
</comment>
<dbReference type="SUPFAM" id="SSF50129">
    <property type="entry name" value="GroES-like"/>
    <property type="match status" value="1"/>
</dbReference>
<dbReference type="SUPFAM" id="SSF51735">
    <property type="entry name" value="NAD(P)-binding Rossmann-fold domains"/>
    <property type="match status" value="1"/>
</dbReference>
<dbReference type="InterPro" id="IPR020843">
    <property type="entry name" value="ER"/>
</dbReference>
<evidence type="ECO:0000256" key="2">
    <source>
        <dbReference type="ARBA" id="ARBA00022833"/>
    </source>
</evidence>
<dbReference type="Gene3D" id="3.90.180.10">
    <property type="entry name" value="Medium-chain alcohol dehydrogenases, catalytic domain"/>
    <property type="match status" value="1"/>
</dbReference>
<feature type="domain" description="Enoyl reductase (ER)" evidence="5">
    <location>
        <begin position="24"/>
        <end position="357"/>
    </location>
</feature>